<dbReference type="OrthoDB" id="417037at2759"/>
<protein>
    <submittedName>
        <fullName evidence="2">Uncharacterized protein</fullName>
    </submittedName>
</protein>
<feature type="transmembrane region" description="Helical" evidence="1">
    <location>
        <begin position="12"/>
        <end position="33"/>
    </location>
</feature>
<dbReference type="AlphaFoldDB" id="A0A830CBC7"/>
<evidence type="ECO:0000313" key="3">
    <source>
        <dbReference type="Proteomes" id="UP000653305"/>
    </source>
</evidence>
<comment type="caution">
    <text evidence="2">The sequence shown here is derived from an EMBL/GenBank/DDBJ whole genome shotgun (WGS) entry which is preliminary data.</text>
</comment>
<name>A0A830CBC7_9LAMI</name>
<keyword evidence="1" id="KW-1133">Transmembrane helix</keyword>
<sequence length="64" mass="7467">MTLNFPNLFSPGFLAVMLLSCILAFLLNYSVFLNTTLNSALTQTICGNLKFCSFYYYYDHYCYY</sequence>
<dbReference type="EMBL" id="BMAC01000463">
    <property type="protein sequence ID" value="GFP96920.1"/>
    <property type="molecule type" value="Genomic_DNA"/>
</dbReference>
<keyword evidence="1" id="KW-0472">Membrane</keyword>
<gene>
    <name evidence="2" type="ORF">PHJA_001836100</name>
</gene>
<reference evidence="2" key="1">
    <citation type="submission" date="2020-07" db="EMBL/GenBank/DDBJ databases">
        <title>Ethylene signaling mediates host invasion by parasitic plants.</title>
        <authorList>
            <person name="Yoshida S."/>
        </authorList>
    </citation>
    <scope>NUCLEOTIDE SEQUENCE</scope>
    <source>
        <strain evidence="2">Okayama</strain>
    </source>
</reference>
<keyword evidence="3" id="KW-1185">Reference proteome</keyword>
<organism evidence="2 3">
    <name type="scientific">Phtheirospermum japonicum</name>
    <dbReference type="NCBI Taxonomy" id="374723"/>
    <lineage>
        <taxon>Eukaryota</taxon>
        <taxon>Viridiplantae</taxon>
        <taxon>Streptophyta</taxon>
        <taxon>Embryophyta</taxon>
        <taxon>Tracheophyta</taxon>
        <taxon>Spermatophyta</taxon>
        <taxon>Magnoliopsida</taxon>
        <taxon>eudicotyledons</taxon>
        <taxon>Gunneridae</taxon>
        <taxon>Pentapetalae</taxon>
        <taxon>asterids</taxon>
        <taxon>lamiids</taxon>
        <taxon>Lamiales</taxon>
        <taxon>Orobanchaceae</taxon>
        <taxon>Orobanchaceae incertae sedis</taxon>
        <taxon>Phtheirospermum</taxon>
    </lineage>
</organism>
<proteinExistence type="predicted"/>
<dbReference type="Proteomes" id="UP000653305">
    <property type="component" value="Unassembled WGS sequence"/>
</dbReference>
<keyword evidence="1" id="KW-0812">Transmembrane</keyword>
<accession>A0A830CBC7</accession>
<evidence type="ECO:0000256" key="1">
    <source>
        <dbReference type="SAM" id="Phobius"/>
    </source>
</evidence>
<evidence type="ECO:0000313" key="2">
    <source>
        <dbReference type="EMBL" id="GFP96920.1"/>
    </source>
</evidence>